<keyword evidence="2 3" id="KW-0175">Coiled coil</keyword>
<dbReference type="GO" id="GO:0005096">
    <property type="term" value="F:GTPase activator activity"/>
    <property type="evidence" value="ECO:0007669"/>
    <property type="project" value="TreeGrafter"/>
</dbReference>
<dbReference type="EMBL" id="AAGW02001467">
    <property type="status" value="NOT_ANNOTATED_CDS"/>
    <property type="molecule type" value="Genomic_DNA"/>
</dbReference>
<feature type="region of interest" description="Disordered" evidence="4">
    <location>
        <begin position="98"/>
        <end position="123"/>
    </location>
</feature>
<feature type="domain" description="Rab-GAP TBC" evidence="5">
    <location>
        <begin position="163"/>
        <end position="348"/>
    </location>
</feature>
<dbReference type="AlphaFoldDB" id="A0A5F9D9J1"/>
<feature type="compositionally biased region" description="Basic and acidic residues" evidence="4">
    <location>
        <begin position="796"/>
        <end position="821"/>
    </location>
</feature>
<dbReference type="Gene3D" id="1.10.472.80">
    <property type="entry name" value="Ypt/Rab-GAP domain of gyp1p, domain 3"/>
    <property type="match status" value="1"/>
</dbReference>
<feature type="region of interest" description="Disordered" evidence="4">
    <location>
        <begin position="53"/>
        <end position="80"/>
    </location>
</feature>
<feature type="coiled-coil region" evidence="3">
    <location>
        <begin position="422"/>
        <end position="456"/>
    </location>
</feature>
<dbReference type="GO" id="GO:0031267">
    <property type="term" value="F:small GTPase binding"/>
    <property type="evidence" value="ECO:0007669"/>
    <property type="project" value="UniProtKB-ARBA"/>
</dbReference>
<sequence>MVTTKMTAAFRNPKGKRVATDKVAEKLSSTLSWVKNTVSHTVSQMASQVASPSASLHTTSSSTTLSTPALSPSSPSQLSPDDLELLAKLEEQNRLLETDSKSLRSVNGSRRNSGSSLVSSSSASSNLSHLEEDSWILWGRIVNEWEDVRKKKEKQVKELVRKGIPHHFRAIVWQLLCSAQSMPIKDQYSELLKMTSPCEKLIRRDIARTYPEHNFFKEKDSLGQEVLFNVMKAYSLVDREVGYCQGSAFIVGLLLMQMPEEEAFCVFVKLMQDYRLRELFKPSMAELGLCMYQFECMIQEHLPELFVHFQSQSFHTSMYASSWFLTIFLTTFPLPIATRIFDIFMSEGLEIVFRVGLALLQMNQAELMQLDMEGMLQHFQKVIPHQFDGGPDKLIQAAYQVKYNSKKMKKLEKEYTTIKTKEMEEQVEIKRLRTENRLLKQRIETLEKESASLADRLIQHKCSSNYNEDFVLQLEKELVQARLSEAESQCALKEMQDKVLDIEKRNNSLPDENNIARLQEELIAVKLREAEAIMGLKELRQQVKDLEEHWQRHLARTTGRWKEPPKKNAVNELQDELMTIRLREAETQAEIREIKQRMMEMETQNQINSNHLRRAEQEVTSLQEKVQYLSAQNKGLLTQLSEAKRKQAEIECKNKEEVMAVRLREADSIAAVAELRQHIAELEIQKEEGKLQGQLNKSDSNQYIRELKDQIAELNHELRCLKGQRGFSGQPPFDGIHIVNHLMGDDESFHSSDEDFIDNSFRGSGIGFPFHRKSGPMSLDPAGADGSESETEDSVLETRESDRVIQKERPPTRREPYSTTV</sequence>
<name>A0A5F9D9J1_RABIT</name>
<dbReference type="EMBL" id="AAGW02001465">
    <property type="status" value="NOT_ANNOTATED_CDS"/>
    <property type="molecule type" value="Genomic_DNA"/>
</dbReference>
<reference evidence="6" key="3">
    <citation type="submission" date="2025-09" db="UniProtKB">
        <authorList>
            <consortium name="Ensembl"/>
        </authorList>
    </citation>
    <scope>IDENTIFICATION</scope>
    <source>
        <strain evidence="6">Thorbecke</strain>
    </source>
</reference>
<dbReference type="Bgee" id="ENSOCUG00000001807">
    <property type="expression patterns" value="Expressed in liver and 15 other cell types or tissues"/>
</dbReference>
<feature type="region of interest" description="Disordered" evidence="4">
    <location>
        <begin position="768"/>
        <end position="821"/>
    </location>
</feature>
<dbReference type="Gene3D" id="1.10.10.750">
    <property type="entry name" value="Ypt/Rab-GAP domain of gyp1p, domain 1"/>
    <property type="match status" value="1"/>
</dbReference>
<dbReference type="InterPro" id="IPR035969">
    <property type="entry name" value="Rab-GAP_TBC_sf"/>
</dbReference>
<accession>A0A5F9D9J1</accession>
<organism evidence="6 7">
    <name type="scientific">Oryctolagus cuniculus</name>
    <name type="common">Rabbit</name>
    <dbReference type="NCBI Taxonomy" id="9986"/>
    <lineage>
        <taxon>Eukaryota</taxon>
        <taxon>Metazoa</taxon>
        <taxon>Chordata</taxon>
        <taxon>Craniata</taxon>
        <taxon>Vertebrata</taxon>
        <taxon>Euteleostomi</taxon>
        <taxon>Mammalia</taxon>
        <taxon>Eutheria</taxon>
        <taxon>Euarchontoglires</taxon>
        <taxon>Glires</taxon>
        <taxon>Lagomorpha</taxon>
        <taxon>Leporidae</taxon>
        <taxon>Oryctolagus</taxon>
    </lineage>
</organism>
<reference evidence="6" key="2">
    <citation type="submission" date="2025-08" db="UniProtKB">
        <authorList>
            <consortium name="Ensembl"/>
        </authorList>
    </citation>
    <scope>IDENTIFICATION</scope>
    <source>
        <strain evidence="6">Thorbecke</strain>
    </source>
</reference>
<evidence type="ECO:0000256" key="3">
    <source>
        <dbReference type="SAM" id="Coils"/>
    </source>
</evidence>
<dbReference type="PANTHER" id="PTHR47219:SF11">
    <property type="entry name" value="EVI5-LIKE PROTEIN ISOFORM X1"/>
    <property type="match status" value="1"/>
</dbReference>
<proteinExistence type="predicted"/>
<evidence type="ECO:0000256" key="2">
    <source>
        <dbReference type="ARBA" id="ARBA00023054"/>
    </source>
</evidence>
<dbReference type="PANTHER" id="PTHR47219">
    <property type="entry name" value="RAB GTPASE-ACTIVATING PROTEIN 1-LIKE"/>
    <property type="match status" value="1"/>
</dbReference>
<gene>
    <name evidence="6" type="primary">EVI5</name>
</gene>
<evidence type="ECO:0000313" key="7">
    <source>
        <dbReference type="Proteomes" id="UP000001811"/>
    </source>
</evidence>
<dbReference type="PROSITE" id="PS50086">
    <property type="entry name" value="TBC_RABGAP"/>
    <property type="match status" value="1"/>
</dbReference>
<feature type="coiled-coil region" evidence="3">
    <location>
        <begin position="529"/>
        <end position="632"/>
    </location>
</feature>
<dbReference type="EMBL" id="AAGW02001473">
    <property type="status" value="NOT_ANNOTATED_CDS"/>
    <property type="molecule type" value="Genomic_DNA"/>
</dbReference>
<keyword evidence="1" id="KW-0597">Phosphoprotein</keyword>
<evidence type="ECO:0000256" key="4">
    <source>
        <dbReference type="SAM" id="MobiDB-lite"/>
    </source>
</evidence>
<dbReference type="EMBL" id="AAGW02001466">
    <property type="status" value="NOT_ANNOTATED_CDS"/>
    <property type="molecule type" value="Genomic_DNA"/>
</dbReference>
<evidence type="ECO:0000313" key="6">
    <source>
        <dbReference type="Ensembl" id="ENSOCUP00000042360.1"/>
    </source>
</evidence>
<dbReference type="Ensembl" id="ENSOCUT00000056197.1">
    <property type="protein sequence ID" value="ENSOCUP00000042360.1"/>
    <property type="gene ID" value="ENSOCUG00000001807.4"/>
</dbReference>
<dbReference type="FunFam" id="1.10.8.270:FF:000003">
    <property type="entry name" value="Ecotropic viral integration site 5"/>
    <property type="match status" value="1"/>
</dbReference>
<evidence type="ECO:0000259" key="5">
    <source>
        <dbReference type="PROSITE" id="PS50086"/>
    </source>
</evidence>
<dbReference type="FunFam" id="1.10.472.80:FF:000002">
    <property type="entry name" value="Ecotropic viral integration site 5"/>
    <property type="match status" value="1"/>
</dbReference>
<feature type="coiled-coil region" evidence="3">
    <location>
        <begin position="672"/>
        <end position="724"/>
    </location>
</feature>
<dbReference type="FunFam" id="1.10.10.750:FF:000002">
    <property type="entry name" value="Ecotropic viral integration site 5"/>
    <property type="match status" value="1"/>
</dbReference>
<dbReference type="SMART" id="SM00164">
    <property type="entry name" value="TBC"/>
    <property type="match status" value="1"/>
</dbReference>
<dbReference type="InterPro" id="IPR000195">
    <property type="entry name" value="Rab-GAP-TBC_dom"/>
</dbReference>
<evidence type="ECO:0000256" key="1">
    <source>
        <dbReference type="ARBA" id="ARBA00022553"/>
    </source>
</evidence>
<reference evidence="6 7" key="1">
    <citation type="journal article" date="2011" name="Nature">
        <title>A high-resolution map of human evolutionary constraint using 29 mammals.</title>
        <authorList>
            <person name="Lindblad-Toh K."/>
            <person name="Garber M."/>
            <person name="Zuk O."/>
            <person name="Lin M.F."/>
            <person name="Parker B.J."/>
            <person name="Washietl S."/>
            <person name="Kheradpour P."/>
            <person name="Ernst J."/>
            <person name="Jordan G."/>
            <person name="Mauceli E."/>
            <person name="Ward L.D."/>
            <person name="Lowe C.B."/>
            <person name="Holloway A.K."/>
            <person name="Clamp M."/>
            <person name="Gnerre S."/>
            <person name="Alfoldi J."/>
            <person name="Beal K."/>
            <person name="Chang J."/>
            <person name="Clawson H."/>
            <person name="Cuff J."/>
            <person name="Di Palma F."/>
            <person name="Fitzgerald S."/>
            <person name="Flicek P."/>
            <person name="Guttman M."/>
            <person name="Hubisz M.J."/>
            <person name="Jaffe D.B."/>
            <person name="Jungreis I."/>
            <person name="Kent W.J."/>
            <person name="Kostka D."/>
            <person name="Lara M."/>
            <person name="Martins A.L."/>
            <person name="Massingham T."/>
            <person name="Moltke I."/>
            <person name="Raney B.J."/>
            <person name="Rasmussen M.D."/>
            <person name="Robinson J."/>
            <person name="Stark A."/>
            <person name="Vilella A.J."/>
            <person name="Wen J."/>
            <person name="Xie X."/>
            <person name="Zody M.C."/>
            <person name="Baldwin J."/>
            <person name="Bloom T."/>
            <person name="Chin C.W."/>
            <person name="Heiman D."/>
            <person name="Nicol R."/>
            <person name="Nusbaum C."/>
            <person name="Young S."/>
            <person name="Wilkinson J."/>
            <person name="Worley K.C."/>
            <person name="Kovar C.L."/>
            <person name="Muzny D.M."/>
            <person name="Gibbs R.A."/>
            <person name="Cree A."/>
            <person name="Dihn H.H."/>
            <person name="Fowler G."/>
            <person name="Jhangiani S."/>
            <person name="Joshi V."/>
            <person name="Lee S."/>
            <person name="Lewis L.R."/>
            <person name="Nazareth L.V."/>
            <person name="Okwuonu G."/>
            <person name="Santibanez J."/>
            <person name="Warren W.C."/>
            <person name="Mardis E.R."/>
            <person name="Weinstock G.M."/>
            <person name="Wilson R.K."/>
            <person name="Delehaunty K."/>
            <person name="Dooling D."/>
            <person name="Fronik C."/>
            <person name="Fulton L."/>
            <person name="Fulton B."/>
            <person name="Graves T."/>
            <person name="Minx P."/>
            <person name="Sodergren E."/>
            <person name="Birney E."/>
            <person name="Margulies E.H."/>
            <person name="Herrero J."/>
            <person name="Green E.D."/>
            <person name="Haussler D."/>
            <person name="Siepel A."/>
            <person name="Goldman N."/>
            <person name="Pollard K.S."/>
            <person name="Pedersen J.S."/>
            <person name="Lander E.S."/>
            <person name="Kellis M."/>
        </authorList>
    </citation>
    <scope>NUCLEOTIDE SEQUENCE [LARGE SCALE GENOMIC DNA]</scope>
    <source>
        <strain evidence="6 7">Thorbecke inbred</strain>
    </source>
</reference>
<dbReference type="EMBL" id="AAGW02001468">
    <property type="status" value="NOT_ANNOTATED_CDS"/>
    <property type="molecule type" value="Genomic_DNA"/>
</dbReference>
<dbReference type="EMBL" id="AAGW02001471">
    <property type="status" value="NOT_ANNOTATED_CDS"/>
    <property type="molecule type" value="Genomic_DNA"/>
</dbReference>
<dbReference type="Gene3D" id="1.10.8.270">
    <property type="entry name" value="putative rabgap domain of human tbc1 domain family member 14 like domains"/>
    <property type="match status" value="1"/>
</dbReference>
<dbReference type="InterPro" id="IPR050302">
    <property type="entry name" value="Rab_GAP_TBC_domain"/>
</dbReference>
<dbReference type="EMBL" id="AAGW02001472">
    <property type="status" value="NOT_ANNOTATED_CDS"/>
    <property type="molecule type" value="Genomic_DNA"/>
</dbReference>
<dbReference type="Proteomes" id="UP000001811">
    <property type="component" value="Chromosome 13"/>
</dbReference>
<dbReference type="EMBL" id="AAGW02001470">
    <property type="status" value="NOT_ANNOTATED_CDS"/>
    <property type="molecule type" value="Genomic_DNA"/>
</dbReference>
<dbReference type="SUPFAM" id="SSF47923">
    <property type="entry name" value="Ypt/Rab-GAP domain of gyp1p"/>
    <property type="match status" value="2"/>
</dbReference>
<protein>
    <submittedName>
        <fullName evidence="6">Ecotropic viral integration site 5</fullName>
    </submittedName>
</protein>
<dbReference type="GeneTree" id="ENSGT00940000153846"/>
<keyword evidence="7" id="KW-1185">Reference proteome</keyword>
<dbReference type="Pfam" id="PF00566">
    <property type="entry name" value="RabGAP-TBC"/>
    <property type="match status" value="1"/>
</dbReference>
<feature type="compositionally biased region" description="Low complexity" evidence="4">
    <location>
        <begin position="103"/>
        <end position="123"/>
    </location>
</feature>
<dbReference type="EMBL" id="AAGW02001469">
    <property type="status" value="NOT_ANNOTATED_CDS"/>
    <property type="molecule type" value="Genomic_DNA"/>
</dbReference>